<evidence type="ECO:0000313" key="1">
    <source>
        <dbReference type="EMBL" id="VWC54410.1"/>
    </source>
</evidence>
<keyword evidence="2" id="KW-1185">Reference proteome</keyword>
<protein>
    <submittedName>
        <fullName evidence="1">Uncharacterized protein</fullName>
    </submittedName>
</protein>
<accession>A0ABY6XLK5</accession>
<gene>
    <name evidence="1" type="ORF">BLA17378_01380</name>
</gene>
<sequence length="70" mass="8029">MKRCIAQVTYNVHIGASINQHPHIVNGTLARGKMQESIVHRSSLIWVGQFKAQKFRVGLVLLKNRFQLLF</sequence>
<evidence type="ECO:0000313" key="2">
    <source>
        <dbReference type="Proteomes" id="UP000494120"/>
    </source>
</evidence>
<proteinExistence type="predicted"/>
<organism evidence="1 2">
    <name type="scientific">Burkholderia aenigmatica</name>
    <dbReference type="NCBI Taxonomy" id="2015348"/>
    <lineage>
        <taxon>Bacteria</taxon>
        <taxon>Pseudomonadati</taxon>
        <taxon>Pseudomonadota</taxon>
        <taxon>Betaproteobacteria</taxon>
        <taxon>Burkholderiales</taxon>
        <taxon>Burkholderiaceae</taxon>
        <taxon>Burkholderia</taxon>
        <taxon>Burkholderia cepacia complex</taxon>
    </lineage>
</organism>
<reference evidence="1 2" key="1">
    <citation type="submission" date="2019-09" db="EMBL/GenBank/DDBJ databases">
        <authorList>
            <person name="Depoorter E."/>
        </authorList>
    </citation>
    <scope>NUCLEOTIDE SEQUENCE [LARGE SCALE GENOMIC DNA]</scope>
    <source>
        <strain evidence="1 2">R-17378</strain>
    </source>
</reference>
<dbReference type="EMBL" id="CABVQG010000004">
    <property type="protein sequence ID" value="VWC54410.1"/>
    <property type="molecule type" value="Genomic_DNA"/>
</dbReference>
<comment type="caution">
    <text evidence="1">The sequence shown here is derived from an EMBL/GenBank/DDBJ whole genome shotgun (WGS) entry which is preliminary data.</text>
</comment>
<name>A0ABY6XLK5_9BURK</name>
<dbReference type="Proteomes" id="UP000494120">
    <property type="component" value="Unassembled WGS sequence"/>
</dbReference>